<feature type="domain" description="SLH" evidence="3">
    <location>
        <begin position="90"/>
        <end position="153"/>
    </location>
</feature>
<dbReference type="EMBL" id="JACHGK010000015">
    <property type="protein sequence ID" value="MBB6446957.1"/>
    <property type="molecule type" value="Genomic_DNA"/>
</dbReference>
<dbReference type="InterPro" id="IPR051465">
    <property type="entry name" value="Cell_Envelope_Struct_Comp"/>
</dbReference>
<feature type="domain" description="SLH" evidence="3">
    <location>
        <begin position="154"/>
        <end position="214"/>
    </location>
</feature>
<sequence>MESTKKHFIKRMVFIPMLIAVMIFTAAGPSLAATFKDVDTTSIYYNAVEENASKGYVLGYDDGNFRPNETLSRLHGVLIFSRILHTDKVDKQYFTDVPPSYIHYKTISGIADKGIINGFGDGTFRRYEPLSRGQVALAIYKTFDFSAFDGKESKMPFTDVAPAYVKAVSALYAAKVTSGTTATTFGTDNTITRGQFLVLLSRAMEAIHKDKKLTANVKVNNNQTATVYGEIEDFKLDGTELVNIKIISKKDNKQLVNVDVKPDAALKFTYTTPTLAKGAYEAKVGIVGSTHIETLPFSIDDTVAPAAPGISFVGKSVVGGVVDLLDLQTDLNTRFTYGTTGLTGAQAGDTLKYKVYSDNAVVLDKTVTLTAQDISNGYVQEVIKTNALRNLLGGLLSVQDVLGGVLGASVTAEDVAALQAAAAEGDTVQAAGLLDGILGGGTTTNSGLLGGLLGDQGLVGGLLGGNGGVVGGLLGDNGLLGTGLLGGTSGLLNLDGLLGNVLGLVGIVVDGVLQGVISGAENVTIEAQLIDASGNQSDTTKEVYKFQVTDVLGL</sequence>
<evidence type="ECO:0000256" key="1">
    <source>
        <dbReference type="ARBA" id="ARBA00022729"/>
    </source>
</evidence>
<comment type="caution">
    <text evidence="4">The sequence shown here is derived from an EMBL/GenBank/DDBJ whole genome shotgun (WGS) entry which is preliminary data.</text>
</comment>
<keyword evidence="1 2" id="KW-0732">Signal</keyword>
<accession>A0A7X0HW07</accession>
<evidence type="ECO:0000259" key="3">
    <source>
        <dbReference type="PROSITE" id="PS51272"/>
    </source>
</evidence>
<protein>
    <recommendedName>
        <fullName evidence="3">SLH domain-containing protein</fullName>
    </recommendedName>
</protein>
<evidence type="ECO:0000256" key="2">
    <source>
        <dbReference type="SAM" id="SignalP"/>
    </source>
</evidence>
<name>A0A7X0HW07_9BACI</name>
<dbReference type="InterPro" id="IPR001119">
    <property type="entry name" value="SLH_dom"/>
</dbReference>
<evidence type="ECO:0000313" key="4">
    <source>
        <dbReference type="EMBL" id="MBB6446957.1"/>
    </source>
</evidence>
<organism evidence="4 5">
    <name type="scientific">Bacillus benzoevorans</name>
    <dbReference type="NCBI Taxonomy" id="1456"/>
    <lineage>
        <taxon>Bacteria</taxon>
        <taxon>Bacillati</taxon>
        <taxon>Bacillota</taxon>
        <taxon>Bacilli</taxon>
        <taxon>Bacillales</taxon>
        <taxon>Bacillaceae</taxon>
        <taxon>Bacillus</taxon>
    </lineage>
</organism>
<dbReference type="PANTHER" id="PTHR43308">
    <property type="entry name" value="OUTER MEMBRANE PROTEIN ALPHA-RELATED"/>
    <property type="match status" value="1"/>
</dbReference>
<gene>
    <name evidence="4" type="ORF">HNR53_003624</name>
</gene>
<dbReference type="Pfam" id="PF00395">
    <property type="entry name" value="SLH"/>
    <property type="match status" value="3"/>
</dbReference>
<keyword evidence="5" id="KW-1185">Reference proteome</keyword>
<dbReference type="PROSITE" id="PS51272">
    <property type="entry name" value="SLH"/>
    <property type="match status" value="3"/>
</dbReference>
<evidence type="ECO:0000313" key="5">
    <source>
        <dbReference type="Proteomes" id="UP000531594"/>
    </source>
</evidence>
<dbReference type="Proteomes" id="UP000531594">
    <property type="component" value="Unassembled WGS sequence"/>
</dbReference>
<reference evidence="4 5" key="1">
    <citation type="submission" date="2020-08" db="EMBL/GenBank/DDBJ databases">
        <title>Genomic Encyclopedia of Type Strains, Phase IV (KMG-IV): sequencing the most valuable type-strain genomes for metagenomic binning, comparative biology and taxonomic classification.</title>
        <authorList>
            <person name="Goeker M."/>
        </authorList>
    </citation>
    <scope>NUCLEOTIDE SEQUENCE [LARGE SCALE GENOMIC DNA]</scope>
    <source>
        <strain evidence="4 5">DSM 5391</strain>
    </source>
</reference>
<feature type="domain" description="SLH" evidence="3">
    <location>
        <begin position="31"/>
        <end position="89"/>
    </location>
</feature>
<feature type="chain" id="PRO_5030920738" description="SLH domain-containing protein" evidence="2">
    <location>
        <begin position="33"/>
        <end position="554"/>
    </location>
</feature>
<proteinExistence type="predicted"/>
<dbReference type="RefSeq" id="WP_184528440.1">
    <property type="nucleotide sequence ID" value="NZ_JACHGK010000015.1"/>
</dbReference>
<dbReference type="AlphaFoldDB" id="A0A7X0HW07"/>
<feature type="signal peptide" evidence="2">
    <location>
        <begin position="1"/>
        <end position="32"/>
    </location>
</feature>